<keyword evidence="2" id="KW-1185">Reference proteome</keyword>
<accession>A0A7G9W635</accession>
<sequence length="60" mass="6964">MKVTKIKCHCGATLILVKYLMHLEGSLTFRDYYGTCPVCGKENETRDLNEDDITDQEYLF</sequence>
<gene>
    <name evidence="1" type="ORF">HYG86_04850</name>
</gene>
<organism evidence="1 2">
    <name type="scientific">Alkalicella caledoniensis</name>
    <dbReference type="NCBI Taxonomy" id="2731377"/>
    <lineage>
        <taxon>Bacteria</taxon>
        <taxon>Bacillati</taxon>
        <taxon>Bacillota</taxon>
        <taxon>Clostridia</taxon>
        <taxon>Eubacteriales</taxon>
        <taxon>Proteinivoracaceae</taxon>
        <taxon>Alkalicella</taxon>
    </lineage>
</organism>
<name>A0A7G9W635_ALKCA</name>
<proteinExistence type="predicted"/>
<protein>
    <submittedName>
        <fullName evidence="1">Uncharacterized protein</fullName>
    </submittedName>
</protein>
<reference evidence="1 2" key="1">
    <citation type="submission" date="2020-07" db="EMBL/GenBank/DDBJ databases">
        <title>Alkalicella. sp. LB2 genome.</title>
        <authorList>
            <person name="Postec A."/>
            <person name="Quemeneur M."/>
        </authorList>
    </citation>
    <scope>NUCLEOTIDE SEQUENCE [LARGE SCALE GENOMIC DNA]</scope>
    <source>
        <strain evidence="1 2">LB2</strain>
    </source>
</reference>
<dbReference type="Proteomes" id="UP000516160">
    <property type="component" value="Chromosome"/>
</dbReference>
<dbReference type="EMBL" id="CP058559">
    <property type="protein sequence ID" value="QNO14147.1"/>
    <property type="molecule type" value="Genomic_DNA"/>
</dbReference>
<dbReference type="RefSeq" id="WP_213167804.1">
    <property type="nucleotide sequence ID" value="NZ_CP058559.1"/>
</dbReference>
<evidence type="ECO:0000313" key="2">
    <source>
        <dbReference type="Proteomes" id="UP000516160"/>
    </source>
</evidence>
<evidence type="ECO:0000313" key="1">
    <source>
        <dbReference type="EMBL" id="QNO14147.1"/>
    </source>
</evidence>
<dbReference type="KEGG" id="acae:HYG86_04850"/>
<dbReference type="AlphaFoldDB" id="A0A7G9W635"/>